<reference evidence="2 3" key="1">
    <citation type="journal article" date="2021" name="Comput. Struct. Biotechnol. J.">
        <title>De novo genome assembly of the potent medicinal plant Rehmannia glutinosa using nanopore technology.</title>
        <authorList>
            <person name="Ma L."/>
            <person name="Dong C."/>
            <person name="Song C."/>
            <person name="Wang X."/>
            <person name="Zheng X."/>
            <person name="Niu Y."/>
            <person name="Chen S."/>
            <person name="Feng W."/>
        </authorList>
    </citation>
    <scope>NUCLEOTIDE SEQUENCE [LARGE SCALE GENOMIC DNA]</scope>
    <source>
        <strain evidence="2">DH-2019</strain>
    </source>
</reference>
<comment type="caution">
    <text evidence="2">The sequence shown here is derived from an EMBL/GenBank/DDBJ whole genome shotgun (WGS) entry which is preliminary data.</text>
</comment>
<dbReference type="Gene3D" id="1.25.40.820">
    <property type="match status" value="1"/>
</dbReference>
<name>A0ABR0XKU4_REHGL</name>
<evidence type="ECO:0000256" key="1">
    <source>
        <dbReference type="SAM" id="MobiDB-lite"/>
    </source>
</evidence>
<sequence length="497" mass="54966">MIGPGNSKKMTKDEVLTVKDAVHKLQLSLLDGIKHENQLTAAGSLISRSDYQDVVTERTISERVWKEISTLNPAKLNEVLKLFDGLSLDSDVNMGKNGDLGLSGLKIQEKTDTVAGQVALEEWIGPSNAIDGYVPRRDRDLKHPQSNNNKGSKHRHVRPNAADILSYDMNFTRNKIQNKSKNVITKDDKLSLLENIAGPSQNDSTKAVKELQESTAGALKSSLKTSVLKKATRSVTWADEKTDDEEVGEESYRFASAEACAMALTQAAEEVASGKSEASDAGMKFLSGPLQLKWPPKPGFSSDDLFDSEDSWYDSPPEGFNLTLSPFSTMFMALFSWVSSSSLAYIYGKEESFHEEYLSVNGREYPQKIVMRMAFLEIKQTLAGCLARALPGLVAELRLPIPVSTLEQGMGRLLDTMSFIDPLPAFRMKQWYAIVLLFLDALSVSRIPALTPYMMDRRILLPKVIEGAQISAEEFEIMKDLIIPLGRVPQFSTQSGG</sequence>
<dbReference type="Proteomes" id="UP001318860">
    <property type="component" value="Unassembled WGS sequence"/>
</dbReference>
<proteinExistence type="predicted"/>
<organism evidence="2 3">
    <name type="scientific">Rehmannia glutinosa</name>
    <name type="common">Chinese foxglove</name>
    <dbReference type="NCBI Taxonomy" id="99300"/>
    <lineage>
        <taxon>Eukaryota</taxon>
        <taxon>Viridiplantae</taxon>
        <taxon>Streptophyta</taxon>
        <taxon>Embryophyta</taxon>
        <taxon>Tracheophyta</taxon>
        <taxon>Spermatophyta</taxon>
        <taxon>Magnoliopsida</taxon>
        <taxon>eudicotyledons</taxon>
        <taxon>Gunneridae</taxon>
        <taxon>Pentapetalae</taxon>
        <taxon>asterids</taxon>
        <taxon>lamiids</taxon>
        <taxon>Lamiales</taxon>
        <taxon>Orobanchaceae</taxon>
        <taxon>Rehmannieae</taxon>
        <taxon>Rehmannia</taxon>
    </lineage>
</organism>
<protein>
    <recommendedName>
        <fullName evidence="4">RNA polymerase II subunit B1 CTD phosphatase RPAP2 homolog</fullName>
    </recommendedName>
</protein>
<dbReference type="InterPro" id="IPR039693">
    <property type="entry name" value="Rtr1/RPAP2"/>
</dbReference>
<evidence type="ECO:0000313" key="3">
    <source>
        <dbReference type="Proteomes" id="UP001318860"/>
    </source>
</evidence>
<feature type="compositionally biased region" description="Basic and acidic residues" evidence="1">
    <location>
        <begin position="134"/>
        <end position="143"/>
    </location>
</feature>
<accession>A0ABR0XKU4</accession>
<dbReference type="PANTHER" id="PTHR14732">
    <property type="entry name" value="RNA POLYMERASE II SUBUNIT B1 CTD PHOSPHATASE RPAP2-RELATED"/>
    <property type="match status" value="1"/>
</dbReference>
<evidence type="ECO:0008006" key="4">
    <source>
        <dbReference type="Google" id="ProtNLM"/>
    </source>
</evidence>
<evidence type="ECO:0000313" key="2">
    <source>
        <dbReference type="EMBL" id="KAK6159790.1"/>
    </source>
</evidence>
<dbReference type="InterPro" id="IPR038534">
    <property type="entry name" value="Rtr1/RPAP2_sf"/>
</dbReference>
<dbReference type="EMBL" id="JABTTQ020000003">
    <property type="protein sequence ID" value="KAK6159790.1"/>
    <property type="molecule type" value="Genomic_DNA"/>
</dbReference>
<keyword evidence="3" id="KW-1185">Reference proteome</keyword>
<dbReference type="PANTHER" id="PTHR14732:SF0">
    <property type="entry name" value="RNA POLYMERASE II SUBUNIT B1 CTD PHOSPHATASE RPAP2-RELATED"/>
    <property type="match status" value="1"/>
</dbReference>
<gene>
    <name evidence="2" type="ORF">DH2020_003171</name>
</gene>
<feature type="region of interest" description="Disordered" evidence="1">
    <location>
        <begin position="133"/>
        <end position="159"/>
    </location>
</feature>